<accession>A0A5C5Q4S0</accession>
<dbReference type="EMBL" id="VFIP01000003">
    <property type="protein sequence ID" value="TWS00150.1"/>
    <property type="molecule type" value="Genomic_DNA"/>
</dbReference>
<protein>
    <submittedName>
        <fullName evidence="3">DUF2780 domain-containing protein</fullName>
    </submittedName>
</protein>
<dbReference type="OrthoDB" id="8546843at2"/>
<evidence type="ECO:0000256" key="1">
    <source>
        <dbReference type="SAM" id="SignalP"/>
    </source>
</evidence>
<evidence type="ECO:0000313" key="4">
    <source>
        <dbReference type="Proteomes" id="UP000317901"/>
    </source>
</evidence>
<dbReference type="AlphaFoldDB" id="A0A5C5Q4S0"/>
<gene>
    <name evidence="3" type="ORF">FJD37_02035</name>
    <name evidence="2" type="ORF">FJD38_14725</name>
</gene>
<dbReference type="EMBL" id="VFIO01000005">
    <property type="protein sequence ID" value="TWR88660.1"/>
    <property type="molecule type" value="Genomic_DNA"/>
</dbReference>
<evidence type="ECO:0000313" key="3">
    <source>
        <dbReference type="EMBL" id="TWS00150.1"/>
    </source>
</evidence>
<dbReference type="RefSeq" id="WP_122784120.1">
    <property type="nucleotide sequence ID" value="NZ_CP142033.1"/>
</dbReference>
<dbReference type="InterPro" id="IPR021302">
    <property type="entry name" value="DUF2780_VcgC/VcgE"/>
</dbReference>
<keyword evidence="1" id="KW-0732">Signal</keyword>
<reference evidence="4 5" key="1">
    <citation type="submission" date="2019-06" db="EMBL/GenBank/DDBJ databases">
        <title>Pseudomonas bimorpha sp. nov. isolated from bovine raw milk and skim milk concentrate.</title>
        <authorList>
            <person name="Hofmann K."/>
            <person name="Huptas C."/>
            <person name="Doll E."/>
            <person name="Scherer S."/>
            <person name="Wenning M."/>
        </authorList>
    </citation>
    <scope>NUCLEOTIDE SEQUENCE [LARGE SCALE GENOMIC DNA]</scope>
    <source>
        <strain evidence="2 5">DSM 108989</strain>
        <strain evidence="3 4">DSM 108990</strain>
    </source>
</reference>
<feature type="chain" id="PRO_5022791626" evidence="1">
    <location>
        <begin position="23"/>
        <end position="185"/>
    </location>
</feature>
<sequence>MKKLSGVALATLMTVAASPVFAGFSMSDVAGIAAQVQGANGNGATTDKSAQAVQLLSKVNELGVKPEQAAGGVGAMLSLAKNQLTTSDYSELAKQVPGVNKLAGNGALGQLSQLGGLLGKSSGVSETATNAVSNVANTDQLNAAFSALGMQDGMVAKFAPVLLDYFKGQNVSTSLLSKLSSAWGV</sequence>
<dbReference type="Pfam" id="PF11075">
    <property type="entry name" value="DUF2780"/>
    <property type="match status" value="1"/>
</dbReference>
<name>A0A5C5Q4S0_9PSED</name>
<dbReference type="Proteomes" id="UP000318428">
    <property type="component" value="Unassembled WGS sequence"/>
</dbReference>
<organism evidence="3 4">
    <name type="scientific">Pseudomonas saxonica</name>
    <dbReference type="NCBI Taxonomy" id="2600598"/>
    <lineage>
        <taxon>Bacteria</taxon>
        <taxon>Pseudomonadati</taxon>
        <taxon>Pseudomonadota</taxon>
        <taxon>Gammaproteobacteria</taxon>
        <taxon>Pseudomonadales</taxon>
        <taxon>Pseudomonadaceae</taxon>
        <taxon>Pseudomonas</taxon>
    </lineage>
</organism>
<dbReference type="Proteomes" id="UP000317901">
    <property type="component" value="Unassembled WGS sequence"/>
</dbReference>
<keyword evidence="5" id="KW-1185">Reference proteome</keyword>
<proteinExistence type="predicted"/>
<comment type="caution">
    <text evidence="3">The sequence shown here is derived from an EMBL/GenBank/DDBJ whole genome shotgun (WGS) entry which is preliminary data.</text>
</comment>
<feature type="signal peptide" evidence="1">
    <location>
        <begin position="1"/>
        <end position="22"/>
    </location>
</feature>
<evidence type="ECO:0000313" key="5">
    <source>
        <dbReference type="Proteomes" id="UP000318428"/>
    </source>
</evidence>
<evidence type="ECO:0000313" key="2">
    <source>
        <dbReference type="EMBL" id="TWR88660.1"/>
    </source>
</evidence>